<dbReference type="InterPro" id="IPR036866">
    <property type="entry name" value="RibonucZ/Hydroxyglut_hydro"/>
</dbReference>
<dbReference type="SUPFAM" id="SSF56281">
    <property type="entry name" value="Metallo-hydrolase/oxidoreductase"/>
    <property type="match status" value="1"/>
</dbReference>
<evidence type="ECO:0000313" key="2">
    <source>
        <dbReference type="Proteomes" id="UP000277457"/>
    </source>
</evidence>
<reference evidence="1 2" key="1">
    <citation type="submission" date="2018-06" db="EMBL/GenBank/DDBJ databases">
        <title>Extensive metabolic versatility and redundancy in microbially diverse, dynamic hydrothermal sediments.</title>
        <authorList>
            <person name="Dombrowski N."/>
            <person name="Teske A."/>
            <person name="Baker B.J."/>
        </authorList>
    </citation>
    <scope>NUCLEOTIDE SEQUENCE [LARGE SCALE GENOMIC DNA]</scope>
    <source>
        <strain evidence="1">B7_G13</strain>
    </source>
</reference>
<dbReference type="Gene3D" id="3.60.15.10">
    <property type="entry name" value="Ribonuclease Z/Hydroxyacylglutathione hydrolase-like"/>
    <property type="match status" value="1"/>
</dbReference>
<comment type="caution">
    <text evidence="1">The sequence shown here is derived from an EMBL/GenBank/DDBJ whole genome shotgun (WGS) entry which is preliminary data.</text>
</comment>
<organism evidence="1 2">
    <name type="scientific">Aerophobetes bacterium</name>
    <dbReference type="NCBI Taxonomy" id="2030807"/>
    <lineage>
        <taxon>Bacteria</taxon>
        <taxon>Candidatus Aerophobota</taxon>
    </lineage>
</organism>
<accession>A0A662D0N1</accession>
<dbReference type="InterPro" id="IPR014426">
    <property type="entry name" value="UPF0282_hydrls"/>
</dbReference>
<evidence type="ECO:0000313" key="1">
    <source>
        <dbReference type="EMBL" id="RLE08000.1"/>
    </source>
</evidence>
<proteinExistence type="predicted"/>
<dbReference type="EMBL" id="QMPY01000052">
    <property type="protein sequence ID" value="RLE08000.1"/>
    <property type="molecule type" value="Genomic_DNA"/>
</dbReference>
<dbReference type="Proteomes" id="UP000277457">
    <property type="component" value="Unassembled WGS sequence"/>
</dbReference>
<dbReference type="PIRSF" id="PIRSF004944">
    <property type="entry name" value="UCP004944_hydrls"/>
    <property type="match status" value="1"/>
</dbReference>
<sequence>MGYRRYGLLPHPAQVAVGEEVRQTIITALKGATDIVISHFHGDHIPFADANPYQLKAQKVVSLCQTPRIWAKGFQGLSYNMRHRAEELSKILNRDLENAEEKSDGLMRFSKPMAHGKPNTRLGTVMMTCIKDEDDTFVHASDIQLLNDEAISQILNWQPTIVLTAGPPIYLPWLSYEDRKKAWNNALRLAKGVNILILDHHLLRSRRGLSWLDRLSFKSGHTVICAADFMKHPRYLLEADRRWLYKHLPVPKGWHQRYALGIVDTKEYQKLKIGGQASKIGVYNGPYTFGNR</sequence>
<protein>
    <recommendedName>
        <fullName evidence="3">Metallo-beta-lactamase domain-containing protein</fullName>
    </recommendedName>
</protein>
<evidence type="ECO:0008006" key="3">
    <source>
        <dbReference type="Google" id="ProtNLM"/>
    </source>
</evidence>
<gene>
    <name evidence="1" type="ORF">DRZ78_01955</name>
</gene>
<dbReference type="AlphaFoldDB" id="A0A662D0N1"/>
<name>A0A662D0N1_UNCAE</name>